<comment type="subcellular location">
    <subcellularLocation>
        <location evidence="1 10">Golgi apparatus membrane</location>
        <topology evidence="1 10">Single-pass type II membrane protein</topology>
    </subcellularLocation>
</comment>
<keyword evidence="9" id="KW-0472">Membrane</keyword>
<protein>
    <recommendedName>
        <fullName evidence="10">Hexosyltransferase</fullName>
        <ecNumber evidence="10">2.4.1.-</ecNumber>
    </recommendedName>
</protein>
<dbReference type="GO" id="GO:0000139">
    <property type="term" value="C:Golgi membrane"/>
    <property type="evidence" value="ECO:0007669"/>
    <property type="project" value="UniProtKB-SubCell"/>
</dbReference>
<dbReference type="GO" id="GO:0006493">
    <property type="term" value="P:protein O-linked glycosylation"/>
    <property type="evidence" value="ECO:0007669"/>
    <property type="project" value="TreeGrafter"/>
</dbReference>
<keyword evidence="8 10" id="KW-0333">Golgi apparatus</keyword>
<evidence type="ECO:0000256" key="2">
    <source>
        <dbReference type="ARBA" id="ARBA00008661"/>
    </source>
</evidence>
<keyword evidence="7" id="KW-1133">Transmembrane helix</keyword>
<dbReference type="AlphaFoldDB" id="A0A0R3WLA6"/>
<dbReference type="Pfam" id="PF01762">
    <property type="entry name" value="Galactosyl_T"/>
    <property type="match status" value="1"/>
</dbReference>
<keyword evidence="3 10" id="KW-0328">Glycosyltransferase</keyword>
<organism evidence="13">
    <name type="scientific">Hydatigena taeniaeformis</name>
    <name type="common">Feline tapeworm</name>
    <name type="synonym">Taenia taeniaeformis</name>
    <dbReference type="NCBI Taxonomy" id="6205"/>
    <lineage>
        <taxon>Eukaryota</taxon>
        <taxon>Metazoa</taxon>
        <taxon>Spiralia</taxon>
        <taxon>Lophotrochozoa</taxon>
        <taxon>Platyhelminthes</taxon>
        <taxon>Cestoda</taxon>
        <taxon>Eucestoda</taxon>
        <taxon>Cyclophyllidea</taxon>
        <taxon>Taeniidae</taxon>
        <taxon>Hydatigera</taxon>
    </lineage>
</organism>
<dbReference type="EMBL" id="UYWX01000359">
    <property type="protein sequence ID" value="VDM18158.1"/>
    <property type="molecule type" value="Genomic_DNA"/>
</dbReference>
<comment type="similarity">
    <text evidence="2 10">Belongs to the glycosyltransferase 31 family.</text>
</comment>
<dbReference type="WBParaSite" id="TTAC_0000154401-mRNA-1">
    <property type="protein sequence ID" value="TTAC_0000154401-mRNA-1"/>
    <property type="gene ID" value="TTAC_0000154401"/>
</dbReference>
<dbReference type="OrthoDB" id="2139606at2759"/>
<dbReference type="PANTHER" id="PTHR11214:SF314">
    <property type="entry name" value="HEXOSYLTRANSFERASE"/>
    <property type="match status" value="1"/>
</dbReference>
<accession>A0A0R3WLA6</accession>
<keyword evidence="4" id="KW-0808">Transferase</keyword>
<evidence type="ECO:0000256" key="8">
    <source>
        <dbReference type="ARBA" id="ARBA00023034"/>
    </source>
</evidence>
<name>A0A0R3WLA6_HYDTA</name>
<evidence type="ECO:0000256" key="7">
    <source>
        <dbReference type="ARBA" id="ARBA00022989"/>
    </source>
</evidence>
<reference evidence="11 12" key="2">
    <citation type="submission" date="2018-11" db="EMBL/GenBank/DDBJ databases">
        <authorList>
            <consortium name="Pathogen Informatics"/>
        </authorList>
    </citation>
    <scope>NUCLEOTIDE SEQUENCE [LARGE SCALE GENOMIC DNA]</scope>
</reference>
<keyword evidence="12" id="KW-1185">Reference proteome</keyword>
<evidence type="ECO:0000256" key="4">
    <source>
        <dbReference type="ARBA" id="ARBA00022679"/>
    </source>
</evidence>
<evidence type="ECO:0000256" key="6">
    <source>
        <dbReference type="ARBA" id="ARBA00022968"/>
    </source>
</evidence>
<evidence type="ECO:0000256" key="1">
    <source>
        <dbReference type="ARBA" id="ARBA00004323"/>
    </source>
</evidence>
<evidence type="ECO:0000313" key="11">
    <source>
        <dbReference type="EMBL" id="VDM18158.1"/>
    </source>
</evidence>
<dbReference type="EC" id="2.4.1.-" evidence="10"/>
<evidence type="ECO:0000256" key="10">
    <source>
        <dbReference type="RuleBase" id="RU363063"/>
    </source>
</evidence>
<sequence>MAEPVMRFRLMSCLRLVFVPLCIFILTISKTSTWRRQDKVTLTNCTENSSCRWPPTTVNETDHWEGGFDISICVRPTVNALMNDENKVYGMRQLFRGSIPWHRVSFKDLATLPKKLWMSVNYPTIYQTYPQDVPLRQIVRDIKAGNPVSYVPKYNFPIRLLATSKSVCHAGSKHDLVLIIKSSILRWHTRNVFRDFMRLERERCPNLTVGYVFSLGIPRKRGGRLFNRDGHVMNLTGLDGDQLEAFEGKADEVMERIHEEIATHDDIVLADYEDTYFNLTFKSITNFRWMSAFCGSDNVQLFMTMDDDHRVNLSMVDEFMQRVPMEIRRNSLFGYVATYDMANRSPGKRRYLSYREVPWDRMCPYLRGFAQIIGPGVVDDMAIGTAYTRHNYAPEDVFLGLVAHKLQIPILDEKSMFDHDLYEEVNKERRPAMVALHRYFR</sequence>
<dbReference type="STRING" id="6205.A0A0R3WLA6"/>
<keyword evidence="6" id="KW-0735">Signal-anchor</keyword>
<dbReference type="GO" id="GO:0016758">
    <property type="term" value="F:hexosyltransferase activity"/>
    <property type="evidence" value="ECO:0007669"/>
    <property type="project" value="InterPro"/>
</dbReference>
<dbReference type="InterPro" id="IPR002659">
    <property type="entry name" value="Glyco_trans_31"/>
</dbReference>
<evidence type="ECO:0000313" key="12">
    <source>
        <dbReference type="Proteomes" id="UP000274429"/>
    </source>
</evidence>
<proteinExistence type="inferred from homology"/>
<evidence type="ECO:0000313" key="13">
    <source>
        <dbReference type="WBParaSite" id="TTAC_0000154401-mRNA-1"/>
    </source>
</evidence>
<reference evidence="13" key="1">
    <citation type="submission" date="2017-02" db="UniProtKB">
        <authorList>
            <consortium name="WormBaseParasite"/>
        </authorList>
    </citation>
    <scope>IDENTIFICATION</scope>
</reference>
<evidence type="ECO:0000256" key="5">
    <source>
        <dbReference type="ARBA" id="ARBA00022692"/>
    </source>
</evidence>
<gene>
    <name evidence="11" type="ORF">TTAC_LOCUS1531</name>
</gene>
<dbReference type="PANTHER" id="PTHR11214">
    <property type="entry name" value="BETA-1,3-N-ACETYLGLUCOSAMINYLTRANSFERASE"/>
    <property type="match status" value="1"/>
</dbReference>
<keyword evidence="5" id="KW-0812">Transmembrane</keyword>
<evidence type="ECO:0000256" key="3">
    <source>
        <dbReference type="ARBA" id="ARBA00022676"/>
    </source>
</evidence>
<dbReference type="Proteomes" id="UP000274429">
    <property type="component" value="Unassembled WGS sequence"/>
</dbReference>
<evidence type="ECO:0000256" key="9">
    <source>
        <dbReference type="ARBA" id="ARBA00023136"/>
    </source>
</evidence>